<keyword evidence="1" id="KW-1133">Transmembrane helix</keyword>
<keyword evidence="1" id="KW-0812">Transmembrane</keyword>
<dbReference type="KEGG" id="vg:955324"/>
<keyword evidence="1" id="KW-0472">Membrane</keyword>
<keyword evidence="3" id="KW-1185">Reference proteome</keyword>
<sequence>MTVNCVSGWIPVNVCDVVVTFASNFFSAPLYTLYESAPSTASHFTVTLSVVAVYVRFWGALGSGNSSRCFTCSLSRLLEVVTAFRYINDLFWQCVDLPVFKLSNNLKGNRDFHSSLDSVAVLAAFDISKTKLCIIFVIFIFHSVNTPKFNLLSVLVSVLDSFLACIAAFPIVSNLSRISDRTRT</sequence>
<evidence type="ECO:0000313" key="3">
    <source>
        <dbReference type="Proteomes" id="UP000002559"/>
    </source>
</evidence>
<protein>
    <submittedName>
        <fullName evidence="2">Bacteriophage SPP1 complete nucleotide sequence</fullName>
    </submittedName>
</protein>
<evidence type="ECO:0000256" key="1">
    <source>
        <dbReference type="SAM" id="Phobius"/>
    </source>
</evidence>
<dbReference type="RefSeq" id="NP_690681.1">
    <property type="nucleotide sequence ID" value="NC_004166.2"/>
</dbReference>
<proteinExistence type="predicted"/>
<feature type="transmembrane region" description="Helical" evidence="1">
    <location>
        <begin position="119"/>
        <end position="142"/>
    </location>
</feature>
<dbReference type="GeneID" id="955324"/>
<evidence type="ECO:0000313" key="2">
    <source>
        <dbReference type="EMBL" id="CAA66553.1"/>
    </source>
</evidence>
<organismHost>
    <name type="scientific">Bacillus subtilis</name>
    <dbReference type="NCBI Taxonomy" id="1423"/>
</organismHost>
<dbReference type="PIR" id="T42292">
    <property type="entry name" value="T42292"/>
</dbReference>
<reference evidence="3" key="1">
    <citation type="journal article" date="1997" name="Gene">
        <title>The complete nucleotide sequence and functional organization of Bacillus subtilis bacteriophage SPP1.</title>
        <authorList>
            <person name="Alonso J.C."/>
            <person name="Luder G."/>
            <person name="Stiege A.C."/>
            <person name="Chai S."/>
            <person name="Weise F."/>
            <person name="Trautner T.A."/>
        </authorList>
    </citation>
    <scope>NUCLEOTIDE SEQUENCE [LARGE SCALE GENOMIC DNA]</scope>
</reference>
<name>O48452_BPSPP</name>
<accession>O48452</accession>
<dbReference type="Proteomes" id="UP000002559">
    <property type="component" value="Segment"/>
</dbReference>
<feature type="transmembrane region" description="Helical" evidence="1">
    <location>
        <begin position="154"/>
        <end position="175"/>
    </location>
</feature>
<dbReference type="EMBL" id="X97918">
    <property type="protein sequence ID" value="CAA66553.1"/>
    <property type="molecule type" value="Genomic_DNA"/>
</dbReference>
<organism evidence="2 3">
    <name type="scientific">Bacillus phage SPP1</name>
    <name type="common">Bacteriophage SPP1</name>
    <dbReference type="NCBI Taxonomy" id="10724"/>
    <lineage>
        <taxon>Viruses</taxon>
        <taxon>Duplodnaviria</taxon>
        <taxon>Heunggongvirae</taxon>
        <taxon>Uroviricota</taxon>
        <taxon>Caudoviricetes</taxon>
        <taxon>Trautnerviridae</taxon>
        <taxon>Polsinellivirinae</taxon>
        <taxon>Rivavirus</taxon>
        <taxon>Rivavirus SPP1</taxon>
    </lineage>
</organism>